<evidence type="ECO:0000313" key="5">
    <source>
        <dbReference type="Proteomes" id="UP000184203"/>
    </source>
</evidence>
<reference evidence="5" key="2">
    <citation type="submission" date="2016-11" db="EMBL/GenBank/DDBJ databases">
        <authorList>
            <person name="Varghese N."/>
            <person name="Submissions S."/>
        </authorList>
    </citation>
    <scope>NUCLEOTIDE SEQUENCE [LARGE SCALE GENOMIC DNA]</scope>
    <source>
        <strain evidence="5">DX253</strain>
    </source>
</reference>
<gene>
    <name evidence="3" type="ORF">SAMN05444342_0876</name>
    <name evidence="2" type="ORF">ZOD2009_06919</name>
</gene>
<accession>E7QRG1</accession>
<evidence type="ECO:0000259" key="1">
    <source>
        <dbReference type="Pfam" id="PF26033"/>
    </source>
</evidence>
<sequence length="146" mass="15865">MPGESRDPTVIRVVVVHADDVVTALEANERGREAVLRITAPFAGRVRARLHVVQGSEPVDDGLGGPAPIRIPPRKLVAEDAPSYPRVDETDPTVADSDGEYDVEVHHDRHAAAVAAWRERVRDHLVREIELDTTAGPHRVSVAVLG</sequence>
<organism evidence="2 4">
    <name type="scientific">Haladaptatus paucihalophilus DX253</name>
    <dbReference type="NCBI Taxonomy" id="797209"/>
    <lineage>
        <taxon>Archaea</taxon>
        <taxon>Methanobacteriati</taxon>
        <taxon>Methanobacteriota</taxon>
        <taxon>Stenosarchaea group</taxon>
        <taxon>Halobacteria</taxon>
        <taxon>Halobacteriales</taxon>
        <taxon>Haladaptataceae</taxon>
        <taxon>Haladaptatus</taxon>
    </lineage>
</organism>
<dbReference type="Proteomes" id="UP000003751">
    <property type="component" value="Unassembled WGS sequence"/>
</dbReference>
<evidence type="ECO:0000313" key="2">
    <source>
        <dbReference type="EMBL" id="EFW92580.1"/>
    </source>
</evidence>
<keyword evidence="5" id="KW-1185">Reference proteome</keyword>
<dbReference type="AlphaFoldDB" id="E7QRG1"/>
<dbReference type="Pfam" id="PF26033">
    <property type="entry name" value="DUF8009"/>
    <property type="match status" value="1"/>
</dbReference>
<dbReference type="InterPro" id="IPR058322">
    <property type="entry name" value="DUF8009"/>
</dbReference>
<reference evidence="3" key="3">
    <citation type="submission" date="2016-11" db="EMBL/GenBank/DDBJ databases">
        <authorList>
            <person name="Jaros S."/>
            <person name="Januszkiewicz K."/>
            <person name="Wedrychowicz H."/>
        </authorList>
    </citation>
    <scope>NUCLEOTIDE SEQUENCE [LARGE SCALE GENOMIC DNA]</scope>
    <source>
        <strain evidence="3">DX253</strain>
    </source>
</reference>
<feature type="domain" description="DUF8009" evidence="1">
    <location>
        <begin position="3"/>
        <end position="146"/>
    </location>
</feature>
<evidence type="ECO:0000313" key="4">
    <source>
        <dbReference type="Proteomes" id="UP000003751"/>
    </source>
</evidence>
<dbReference type="OrthoDB" id="199191at2157"/>
<dbReference type="PATRIC" id="fig|797209.4.peg.1375"/>
<dbReference type="RefSeq" id="WP_007978304.1">
    <property type="nucleotide sequence ID" value="NZ_AEMG01000006.1"/>
</dbReference>
<evidence type="ECO:0000313" key="3">
    <source>
        <dbReference type="EMBL" id="SHK18614.1"/>
    </source>
</evidence>
<protein>
    <recommendedName>
        <fullName evidence="1">DUF8009 domain-containing protein</fullName>
    </recommendedName>
</protein>
<dbReference type="EMBL" id="FRAN01000001">
    <property type="protein sequence ID" value="SHK18614.1"/>
    <property type="molecule type" value="Genomic_DNA"/>
</dbReference>
<reference evidence="2 4" key="1">
    <citation type="journal article" date="2014" name="ISME J.">
        <title>Trehalose/2-sulfotrehalose biosynthesis and glycine-betaine uptake are widely spread mechanisms for osmoadaptation in the Halobacteriales.</title>
        <authorList>
            <person name="Youssef N.H."/>
            <person name="Savage-Ashlock K.N."/>
            <person name="McCully A.L."/>
            <person name="Luedtke B."/>
            <person name="Shaw E.I."/>
            <person name="Hoff W.D."/>
            <person name="Elshahed M.S."/>
        </authorList>
    </citation>
    <scope>NUCLEOTIDE SEQUENCE [LARGE SCALE GENOMIC DNA]</scope>
    <source>
        <strain evidence="2 4">DX253</strain>
    </source>
</reference>
<dbReference type="STRING" id="797209.GCA_000376445_00064"/>
<name>E7QRG1_HALPU</name>
<dbReference type="EMBL" id="AEMG01000006">
    <property type="protein sequence ID" value="EFW92580.1"/>
    <property type="molecule type" value="Genomic_DNA"/>
</dbReference>
<dbReference type="eggNOG" id="arCOG04661">
    <property type="taxonomic scope" value="Archaea"/>
</dbReference>
<proteinExistence type="predicted"/>
<dbReference type="Proteomes" id="UP000184203">
    <property type="component" value="Unassembled WGS sequence"/>
</dbReference>